<reference evidence="1" key="1">
    <citation type="submission" date="2014-09" db="EMBL/GenBank/DDBJ databases">
        <authorList>
            <person name="Magalhaes I.L.F."/>
            <person name="Oliveira U."/>
            <person name="Santos F.R."/>
            <person name="Vidigal T.H.D.A."/>
            <person name="Brescovit A.D."/>
            <person name="Santos A.J."/>
        </authorList>
    </citation>
    <scope>NUCLEOTIDE SEQUENCE</scope>
    <source>
        <tissue evidence="1">Shoot tissue taken approximately 20 cm above the soil surface</tissue>
    </source>
</reference>
<dbReference type="AlphaFoldDB" id="A0A0A9FWM5"/>
<organism evidence="1">
    <name type="scientific">Arundo donax</name>
    <name type="common">Giant reed</name>
    <name type="synonym">Donax arundinaceus</name>
    <dbReference type="NCBI Taxonomy" id="35708"/>
    <lineage>
        <taxon>Eukaryota</taxon>
        <taxon>Viridiplantae</taxon>
        <taxon>Streptophyta</taxon>
        <taxon>Embryophyta</taxon>
        <taxon>Tracheophyta</taxon>
        <taxon>Spermatophyta</taxon>
        <taxon>Magnoliopsida</taxon>
        <taxon>Liliopsida</taxon>
        <taxon>Poales</taxon>
        <taxon>Poaceae</taxon>
        <taxon>PACMAD clade</taxon>
        <taxon>Arundinoideae</taxon>
        <taxon>Arundineae</taxon>
        <taxon>Arundo</taxon>
    </lineage>
</organism>
<sequence>MVTIQMFHALRYVVMGR</sequence>
<accession>A0A0A9FWM5</accession>
<reference evidence="1" key="2">
    <citation type="journal article" date="2015" name="Data Brief">
        <title>Shoot transcriptome of the giant reed, Arundo donax.</title>
        <authorList>
            <person name="Barrero R.A."/>
            <person name="Guerrero F.D."/>
            <person name="Moolhuijzen P."/>
            <person name="Goolsby J.A."/>
            <person name="Tidwell J."/>
            <person name="Bellgard S.E."/>
            <person name="Bellgard M.I."/>
        </authorList>
    </citation>
    <scope>NUCLEOTIDE SEQUENCE</scope>
    <source>
        <tissue evidence="1">Shoot tissue taken approximately 20 cm above the soil surface</tissue>
    </source>
</reference>
<proteinExistence type="predicted"/>
<protein>
    <submittedName>
        <fullName evidence="1">Uncharacterized protein</fullName>
    </submittedName>
</protein>
<name>A0A0A9FWM5_ARUDO</name>
<dbReference type="EMBL" id="GBRH01185123">
    <property type="protein sequence ID" value="JAE12773.1"/>
    <property type="molecule type" value="Transcribed_RNA"/>
</dbReference>
<evidence type="ECO:0000313" key="1">
    <source>
        <dbReference type="EMBL" id="JAE12773.1"/>
    </source>
</evidence>